<gene>
    <name evidence="2" type="ORF">KSB_55230</name>
</gene>
<comment type="caution">
    <text evidence="2">The sequence shown here is derived from an EMBL/GenBank/DDBJ whole genome shotgun (WGS) entry which is preliminary data.</text>
</comment>
<evidence type="ECO:0000313" key="2">
    <source>
        <dbReference type="EMBL" id="GHO57048.1"/>
    </source>
</evidence>
<sequence>MLAWTASEATLRARESMPAWTLHITDKLLNEEEAACEQAASSGEGYVNPSSQWYRQCPVQSVSENRGKRSRPGYRPEEQ</sequence>
<accession>A0ABQ3UWK0</accession>
<protein>
    <submittedName>
        <fullName evidence="2">Uncharacterized protein</fullName>
    </submittedName>
</protein>
<proteinExistence type="predicted"/>
<organism evidence="2 3">
    <name type="scientific">Ktedonobacter robiniae</name>
    <dbReference type="NCBI Taxonomy" id="2778365"/>
    <lineage>
        <taxon>Bacteria</taxon>
        <taxon>Bacillati</taxon>
        <taxon>Chloroflexota</taxon>
        <taxon>Ktedonobacteria</taxon>
        <taxon>Ktedonobacterales</taxon>
        <taxon>Ktedonobacteraceae</taxon>
        <taxon>Ktedonobacter</taxon>
    </lineage>
</organism>
<feature type="region of interest" description="Disordered" evidence="1">
    <location>
        <begin position="58"/>
        <end position="79"/>
    </location>
</feature>
<evidence type="ECO:0000313" key="3">
    <source>
        <dbReference type="Proteomes" id="UP000654345"/>
    </source>
</evidence>
<reference evidence="2 3" key="1">
    <citation type="journal article" date="2021" name="Int. J. Syst. Evol. Microbiol.">
        <title>Reticulibacter mediterranei gen. nov., sp. nov., within the new family Reticulibacteraceae fam. nov., and Ktedonospora formicarum gen. nov., sp. nov., Ktedonobacter robiniae sp. nov., Dictyobacter formicarum sp. nov. and Dictyobacter arantiisoli sp. nov., belonging to the class Ktedonobacteria.</title>
        <authorList>
            <person name="Yabe S."/>
            <person name="Zheng Y."/>
            <person name="Wang C.M."/>
            <person name="Sakai Y."/>
            <person name="Abe K."/>
            <person name="Yokota A."/>
            <person name="Donadio S."/>
            <person name="Cavaletti L."/>
            <person name="Monciardini P."/>
        </authorList>
    </citation>
    <scope>NUCLEOTIDE SEQUENCE [LARGE SCALE GENOMIC DNA]</scope>
    <source>
        <strain evidence="2 3">SOSP1-30</strain>
    </source>
</reference>
<name>A0ABQ3UWK0_9CHLR</name>
<dbReference type="Proteomes" id="UP000654345">
    <property type="component" value="Unassembled WGS sequence"/>
</dbReference>
<keyword evidence="3" id="KW-1185">Reference proteome</keyword>
<evidence type="ECO:0000256" key="1">
    <source>
        <dbReference type="SAM" id="MobiDB-lite"/>
    </source>
</evidence>
<dbReference type="EMBL" id="BNJG01000002">
    <property type="protein sequence ID" value="GHO57048.1"/>
    <property type="molecule type" value="Genomic_DNA"/>
</dbReference>